<feature type="domain" description="GmrSD restriction endonucleases C-terminal" evidence="2">
    <location>
        <begin position="95"/>
        <end position="221"/>
    </location>
</feature>
<proteinExistence type="predicted"/>
<dbReference type="PANTHER" id="PTHR24094:SF15">
    <property type="entry name" value="AMP-DEPENDENT SYNTHETASE_LIGASE DOMAIN-CONTAINING PROTEIN-RELATED"/>
    <property type="match status" value="1"/>
</dbReference>
<gene>
    <name evidence="3" type="ORF">Adu01nite_72590</name>
</gene>
<organism evidence="3 4">
    <name type="scientific">Paractinoplanes durhamensis</name>
    <dbReference type="NCBI Taxonomy" id="113563"/>
    <lineage>
        <taxon>Bacteria</taxon>
        <taxon>Bacillati</taxon>
        <taxon>Actinomycetota</taxon>
        <taxon>Actinomycetes</taxon>
        <taxon>Micromonosporales</taxon>
        <taxon>Micromonosporaceae</taxon>
        <taxon>Paractinoplanes</taxon>
    </lineage>
</organism>
<keyword evidence="1" id="KW-0732">Signal</keyword>
<keyword evidence="4" id="KW-1185">Reference proteome</keyword>
<comment type="caution">
    <text evidence="3">The sequence shown here is derived from an EMBL/GenBank/DDBJ whole genome shotgun (WGS) entry which is preliminary data.</text>
</comment>
<name>A0ABQ3Z8Q8_9ACTN</name>
<dbReference type="EMBL" id="BOML01000058">
    <property type="protein sequence ID" value="GIE05909.1"/>
    <property type="molecule type" value="Genomic_DNA"/>
</dbReference>
<sequence>MPPHAPRWTLFLAAAALTLATTACDQVKIDVGPFPTETATTAAPGSGSGSGSAGNASAELAKLKVAVAGKMTGYSREKFPHWSSTGSNCDTRDSVLKRDGTKVKFSGCNVVAGTWKSVYDGKTITSPTAVDIDHVVPLANAWRSGAAAWTTDQRKAFANDLDDPQLVAVSASSNRSKGDQDPSTWKPTDTSAWCAYAEDWIAVKTKFKLTVTTKEKSALADMLEKC</sequence>
<evidence type="ECO:0000256" key="1">
    <source>
        <dbReference type="SAM" id="SignalP"/>
    </source>
</evidence>
<reference evidence="3 4" key="1">
    <citation type="submission" date="2021-01" db="EMBL/GenBank/DDBJ databases">
        <title>Whole genome shotgun sequence of Actinoplanes durhamensis NBRC 14914.</title>
        <authorList>
            <person name="Komaki H."/>
            <person name="Tamura T."/>
        </authorList>
    </citation>
    <scope>NUCLEOTIDE SEQUENCE [LARGE SCALE GENOMIC DNA]</scope>
    <source>
        <strain evidence="3 4">NBRC 14914</strain>
    </source>
</reference>
<accession>A0ABQ3Z8Q8</accession>
<feature type="chain" id="PRO_5046304046" description="GmrSD restriction endonucleases C-terminal domain-containing protein" evidence="1">
    <location>
        <begin position="26"/>
        <end position="226"/>
    </location>
</feature>
<protein>
    <recommendedName>
        <fullName evidence="2">GmrSD restriction endonucleases C-terminal domain-containing protein</fullName>
    </recommendedName>
</protein>
<dbReference type="InterPro" id="IPR011089">
    <property type="entry name" value="GmrSD_C"/>
</dbReference>
<feature type="signal peptide" evidence="1">
    <location>
        <begin position="1"/>
        <end position="25"/>
    </location>
</feature>
<dbReference type="PROSITE" id="PS51257">
    <property type="entry name" value="PROKAR_LIPOPROTEIN"/>
    <property type="match status" value="1"/>
</dbReference>
<dbReference type="Proteomes" id="UP000637628">
    <property type="component" value="Unassembled WGS sequence"/>
</dbReference>
<evidence type="ECO:0000313" key="3">
    <source>
        <dbReference type="EMBL" id="GIE05909.1"/>
    </source>
</evidence>
<evidence type="ECO:0000313" key="4">
    <source>
        <dbReference type="Proteomes" id="UP000637628"/>
    </source>
</evidence>
<dbReference type="PANTHER" id="PTHR24094">
    <property type="entry name" value="SECRETED PROTEIN"/>
    <property type="match status" value="1"/>
</dbReference>
<dbReference type="Pfam" id="PF07510">
    <property type="entry name" value="GmrSD_C"/>
    <property type="match status" value="1"/>
</dbReference>
<dbReference type="RefSeq" id="WP_239132952.1">
    <property type="nucleotide sequence ID" value="NZ_BAAATX010000027.1"/>
</dbReference>
<evidence type="ECO:0000259" key="2">
    <source>
        <dbReference type="Pfam" id="PF07510"/>
    </source>
</evidence>